<organism evidence="1 2">
    <name type="scientific">Candidatus Brocadia fulgida</name>
    <dbReference type="NCBI Taxonomy" id="380242"/>
    <lineage>
        <taxon>Bacteria</taxon>
        <taxon>Pseudomonadati</taxon>
        <taxon>Planctomycetota</taxon>
        <taxon>Candidatus Brocadiia</taxon>
        <taxon>Candidatus Brocadiales</taxon>
        <taxon>Candidatus Brocadiaceae</taxon>
        <taxon>Candidatus Brocadia</taxon>
    </lineage>
</organism>
<evidence type="ECO:0000313" key="1">
    <source>
        <dbReference type="EMBL" id="KKO17866.1"/>
    </source>
</evidence>
<comment type="caution">
    <text evidence="1">The sequence shown here is derived from an EMBL/GenBank/DDBJ whole genome shotgun (WGS) entry which is preliminary data.</text>
</comment>
<protein>
    <submittedName>
        <fullName evidence="1">Uncharacterized protein</fullName>
    </submittedName>
</protein>
<dbReference type="EMBL" id="LAQJ01000315">
    <property type="protein sequence ID" value="KKO17866.1"/>
    <property type="molecule type" value="Genomic_DNA"/>
</dbReference>
<keyword evidence="2" id="KW-1185">Reference proteome</keyword>
<reference evidence="1 2" key="1">
    <citation type="journal article" date="2013" name="BMC Microbiol.">
        <title>Identification of the type II cytochrome c maturation pathway in anammox bacteria by comparative genomics.</title>
        <authorList>
            <person name="Ferousi C."/>
            <person name="Speth D.R."/>
            <person name="Reimann J."/>
            <person name="Op den Camp H.J."/>
            <person name="Allen J.W."/>
            <person name="Keltjens J.T."/>
            <person name="Jetten M.S."/>
        </authorList>
    </citation>
    <scope>NUCLEOTIDE SEQUENCE [LARGE SCALE GENOMIC DNA]</scope>
    <source>
        <strain evidence="1">RU1</strain>
    </source>
</reference>
<sequence length="126" mass="13828">MIIACCYASMVNPVGWYSIAIFPIFHPYGAKYAGVLFSIIMTSLRDFPVLQFSLNSYVLLYVPCPLKDPKHVKGILQGIGKNEIGLEFRLAYGYDRPDIACGVGMGYKKTVPALGLMKEHGGACCL</sequence>
<proteinExistence type="predicted"/>
<evidence type="ECO:0000313" key="2">
    <source>
        <dbReference type="Proteomes" id="UP000034954"/>
    </source>
</evidence>
<name>A0A0M2USA5_9BACT</name>
<dbReference type="Proteomes" id="UP000034954">
    <property type="component" value="Unassembled WGS sequence"/>
</dbReference>
<accession>A0A0M2USA5</accession>
<gene>
    <name evidence="1" type="ORF">BROFUL_03442</name>
</gene>
<dbReference type="AlphaFoldDB" id="A0A0M2USA5"/>